<reference evidence="8" key="1">
    <citation type="journal article" date="2018" name="Gigascience">
        <title>Genome assembly of the Pink Ipe (Handroanthus impetiginosus, Bignoniaceae), a highly valued, ecologically keystone Neotropical timber forest tree.</title>
        <authorList>
            <person name="Silva-Junior O.B."/>
            <person name="Grattapaglia D."/>
            <person name="Novaes E."/>
            <person name="Collevatti R.G."/>
        </authorList>
    </citation>
    <scope>NUCLEOTIDE SEQUENCE [LARGE SCALE GENOMIC DNA]</scope>
    <source>
        <strain evidence="8">cv. UFG-1</strain>
    </source>
</reference>
<keyword evidence="2 4" id="KW-0328">Glycosyltransferase</keyword>
<organism evidence="7 8">
    <name type="scientific">Handroanthus impetiginosus</name>
    <dbReference type="NCBI Taxonomy" id="429701"/>
    <lineage>
        <taxon>Eukaryota</taxon>
        <taxon>Viridiplantae</taxon>
        <taxon>Streptophyta</taxon>
        <taxon>Embryophyta</taxon>
        <taxon>Tracheophyta</taxon>
        <taxon>Spermatophyta</taxon>
        <taxon>Magnoliopsida</taxon>
        <taxon>eudicotyledons</taxon>
        <taxon>Gunneridae</taxon>
        <taxon>Pentapetalae</taxon>
        <taxon>asterids</taxon>
        <taxon>lamiids</taxon>
        <taxon>Lamiales</taxon>
        <taxon>Bignoniaceae</taxon>
        <taxon>Crescentiina</taxon>
        <taxon>Tabebuia alliance</taxon>
        <taxon>Handroanthus</taxon>
    </lineage>
</organism>
<evidence type="ECO:0000256" key="3">
    <source>
        <dbReference type="ARBA" id="ARBA00022679"/>
    </source>
</evidence>
<dbReference type="PANTHER" id="PTHR48047">
    <property type="entry name" value="GLYCOSYLTRANSFERASE"/>
    <property type="match status" value="1"/>
</dbReference>
<evidence type="ECO:0000256" key="5">
    <source>
        <dbReference type="RuleBase" id="RU362057"/>
    </source>
</evidence>
<dbReference type="Pfam" id="PF00201">
    <property type="entry name" value="UDPGT"/>
    <property type="match status" value="1"/>
</dbReference>
<sequence length="496" mass="55250">MGEQHHIVMLPFMAQGHLIPFLALANQIHKRFGFTITIATTPLNVRYLTAAIANNSTKSSKINVHELPFNSCDHGLPPNTENTEALPLNQIINLFHASTSLEIPFRGLIDDIIIRDGSPPLCIISDVFMGWANDVAKSYGTLNVTFTGGAYGTTAYTSIWQHLPHRLTKNDEFNLPGYPDSCRFHITQMHRFLRAADGTDSWSRFFQPQIGYSLKSFGWLCNTAEEIEPFGLDVFRKYTKAPVWCIGPLIPPSMLNRNSSSRVIEQHAGRKPGISPEKCLQWLDLHSQNSILYISFGSQNTISASQMMALAHGLEDSKRPFIWVIRPPIGFNLRGEFKSEWLPTGFEERISKDNQGLLVKDWAPQLDVLCHKSTGAFMSHCGWNSIMESLSQGVPMIGWPLAAEQGYNAKMLVEEMGVCVEITRGVQSNISRDEVKKVIETAMGKGDKAKEMKKQAEEIGELIRAAMSEEGNKRGSSYKAMDDFVTALVSNGKGLA</sequence>
<dbReference type="Proteomes" id="UP000231279">
    <property type="component" value="Unassembled WGS sequence"/>
</dbReference>
<comment type="similarity">
    <text evidence="1 4">Belongs to the UDP-glycosyltransferase family.</text>
</comment>
<evidence type="ECO:0000313" key="8">
    <source>
        <dbReference type="Proteomes" id="UP000231279"/>
    </source>
</evidence>
<dbReference type="SUPFAM" id="SSF53756">
    <property type="entry name" value="UDP-Glycosyltransferase/glycogen phosphorylase"/>
    <property type="match status" value="1"/>
</dbReference>
<dbReference type="InterPro" id="IPR035595">
    <property type="entry name" value="UDP_glycos_trans_CS"/>
</dbReference>
<dbReference type="AlphaFoldDB" id="A0A2G9HUD1"/>
<feature type="domain" description="Glycosyltransferase N-terminal" evidence="6">
    <location>
        <begin position="6"/>
        <end position="251"/>
    </location>
</feature>
<name>A0A2G9HUD1_9LAMI</name>
<dbReference type="PANTHER" id="PTHR48047:SF107">
    <property type="entry name" value="UDP-GLYCOSYLTRANSFERASE 92A1-LIKE"/>
    <property type="match status" value="1"/>
</dbReference>
<gene>
    <name evidence="7" type="ORF">CDL12_06197</name>
</gene>
<dbReference type="Gene3D" id="3.40.50.2000">
    <property type="entry name" value="Glycogen Phosphorylase B"/>
    <property type="match status" value="2"/>
</dbReference>
<dbReference type="GO" id="GO:0035251">
    <property type="term" value="F:UDP-glucosyltransferase activity"/>
    <property type="evidence" value="ECO:0007669"/>
    <property type="project" value="TreeGrafter"/>
</dbReference>
<proteinExistence type="inferred from homology"/>
<keyword evidence="3 4" id="KW-0808">Transferase</keyword>
<comment type="caution">
    <text evidence="7">The sequence shown here is derived from an EMBL/GenBank/DDBJ whole genome shotgun (WGS) entry which is preliminary data.</text>
</comment>
<dbReference type="OrthoDB" id="5835829at2759"/>
<dbReference type="InterPro" id="IPR002213">
    <property type="entry name" value="UDP_glucos_trans"/>
</dbReference>
<evidence type="ECO:0000256" key="2">
    <source>
        <dbReference type="ARBA" id="ARBA00022676"/>
    </source>
</evidence>
<evidence type="ECO:0000256" key="4">
    <source>
        <dbReference type="RuleBase" id="RU003718"/>
    </source>
</evidence>
<dbReference type="EC" id="2.4.1.-" evidence="5"/>
<dbReference type="EMBL" id="NKXS01001001">
    <property type="protein sequence ID" value="PIN21114.1"/>
    <property type="molecule type" value="Genomic_DNA"/>
</dbReference>
<dbReference type="PROSITE" id="PS00375">
    <property type="entry name" value="UDPGT"/>
    <property type="match status" value="1"/>
</dbReference>
<dbReference type="Pfam" id="PF26168">
    <property type="entry name" value="Glyco_transf_N"/>
    <property type="match status" value="1"/>
</dbReference>
<keyword evidence="8" id="KW-1185">Reference proteome</keyword>
<evidence type="ECO:0000313" key="7">
    <source>
        <dbReference type="EMBL" id="PIN21114.1"/>
    </source>
</evidence>
<evidence type="ECO:0000259" key="6">
    <source>
        <dbReference type="Pfam" id="PF26168"/>
    </source>
</evidence>
<dbReference type="FunFam" id="3.40.50.2000:FF:000064">
    <property type="entry name" value="Glycosyltransferase"/>
    <property type="match status" value="1"/>
</dbReference>
<accession>A0A2G9HUD1</accession>
<evidence type="ECO:0000256" key="1">
    <source>
        <dbReference type="ARBA" id="ARBA00009995"/>
    </source>
</evidence>
<protein>
    <recommendedName>
        <fullName evidence="5">Glycosyltransferase</fullName>
        <ecNumber evidence="5">2.4.1.-</ecNumber>
    </recommendedName>
</protein>
<dbReference type="FunFam" id="3.40.50.2000:FF:000103">
    <property type="entry name" value="Glycosyltransferase"/>
    <property type="match status" value="1"/>
</dbReference>
<dbReference type="CDD" id="cd03784">
    <property type="entry name" value="GT1_Gtf-like"/>
    <property type="match status" value="1"/>
</dbReference>
<dbReference type="InterPro" id="IPR058980">
    <property type="entry name" value="Glyco_transf_N"/>
</dbReference>